<sequence length="285" mass="31530">MCVAARRKSQRTEPLTRPGSGVIGRQGIRRDIGVGGSGQKGFTYIWILFVVALTSVALAGVVQVWRTEVRREKEKELMFAGEQFRQAIGSYYENSPGMPKRYPDSLEKLLLDKRFPTVKRHLRKIFLDPMTSSSEWGLARQPNAGIIGVYSLSKETPLKRANFPERYADFAEAKDYRDWKFIYLPGDPATALPQTQAAPADPSATPPQSSSEWRTGDIRPQTEAFGSQPQAGGFDSQPRPESERGVPSPSSPFSLSPSPSDQEDARSPHPDSSPQSGSSPQNIQY</sequence>
<dbReference type="Proteomes" id="UP000244152">
    <property type="component" value="Unassembled WGS sequence"/>
</dbReference>
<comment type="caution">
    <text evidence="3">The sequence shown here is derived from an EMBL/GenBank/DDBJ whole genome shotgun (WGS) entry which is preliminary data.</text>
</comment>
<evidence type="ECO:0000256" key="1">
    <source>
        <dbReference type="SAM" id="MobiDB-lite"/>
    </source>
</evidence>
<dbReference type="AlphaFoldDB" id="A0A2T5IGD3"/>
<feature type="region of interest" description="Disordered" evidence="1">
    <location>
        <begin position="1"/>
        <end position="20"/>
    </location>
</feature>
<evidence type="ECO:0000313" key="4">
    <source>
        <dbReference type="Proteomes" id="UP000244152"/>
    </source>
</evidence>
<feature type="compositionally biased region" description="Low complexity" evidence="1">
    <location>
        <begin position="247"/>
        <end position="260"/>
    </location>
</feature>
<reference evidence="3 4" key="1">
    <citation type="submission" date="2018-04" db="EMBL/GenBank/DDBJ databases">
        <title>Active sludge and wastewater microbial communities from Klosterneuburg, Austria.</title>
        <authorList>
            <person name="Wagner M."/>
        </authorList>
    </citation>
    <scope>NUCLEOTIDE SEQUENCE [LARGE SCALE GENOMIC DNA]</scope>
    <source>
        <strain evidence="3 4">Nl12</strain>
    </source>
</reference>
<feature type="region of interest" description="Disordered" evidence="1">
    <location>
        <begin position="190"/>
        <end position="285"/>
    </location>
</feature>
<keyword evidence="2" id="KW-0812">Transmembrane</keyword>
<feature type="compositionally biased region" description="Low complexity" evidence="1">
    <location>
        <begin position="270"/>
        <end position="285"/>
    </location>
</feature>
<protein>
    <submittedName>
        <fullName evidence="3">Type II secretory pathway pseudopilin PulG</fullName>
    </submittedName>
</protein>
<accession>A0A2T5IGD3</accession>
<feature type="compositionally biased region" description="Low complexity" evidence="1">
    <location>
        <begin position="190"/>
        <end position="202"/>
    </location>
</feature>
<dbReference type="EMBL" id="QAOK01000003">
    <property type="protein sequence ID" value="PTQ82865.1"/>
    <property type="molecule type" value="Genomic_DNA"/>
</dbReference>
<evidence type="ECO:0000256" key="2">
    <source>
        <dbReference type="SAM" id="Phobius"/>
    </source>
</evidence>
<organism evidence="3 4">
    <name type="scientific">Nitrosospira multiformis</name>
    <dbReference type="NCBI Taxonomy" id="1231"/>
    <lineage>
        <taxon>Bacteria</taxon>
        <taxon>Pseudomonadati</taxon>
        <taxon>Pseudomonadota</taxon>
        <taxon>Betaproteobacteria</taxon>
        <taxon>Nitrosomonadales</taxon>
        <taxon>Nitrosomonadaceae</taxon>
        <taxon>Nitrosospira</taxon>
    </lineage>
</organism>
<name>A0A2T5IGD3_9PROT</name>
<evidence type="ECO:0000313" key="3">
    <source>
        <dbReference type="EMBL" id="PTQ82865.1"/>
    </source>
</evidence>
<proteinExistence type="predicted"/>
<gene>
    <name evidence="3" type="ORF">C8R21_103146</name>
</gene>
<keyword evidence="2" id="KW-1133">Transmembrane helix</keyword>
<keyword evidence="2" id="KW-0472">Membrane</keyword>
<feature type="transmembrane region" description="Helical" evidence="2">
    <location>
        <begin position="44"/>
        <end position="65"/>
    </location>
</feature>